<name>A0A936ZDI4_9HYPH</name>
<reference evidence="3" key="1">
    <citation type="submission" date="2021-01" db="EMBL/GenBank/DDBJ databases">
        <title>Microvirga sp.</title>
        <authorList>
            <person name="Kim M.K."/>
        </authorList>
    </citation>
    <scope>NUCLEOTIDE SEQUENCE</scope>
    <source>
        <strain evidence="3">5420S-16</strain>
    </source>
</reference>
<evidence type="ECO:0000256" key="2">
    <source>
        <dbReference type="SAM" id="SignalP"/>
    </source>
</evidence>
<organism evidence="3 4">
    <name type="scientific">Microvirga aerilata</name>
    <dbReference type="NCBI Taxonomy" id="670292"/>
    <lineage>
        <taxon>Bacteria</taxon>
        <taxon>Pseudomonadati</taxon>
        <taxon>Pseudomonadota</taxon>
        <taxon>Alphaproteobacteria</taxon>
        <taxon>Hyphomicrobiales</taxon>
        <taxon>Methylobacteriaceae</taxon>
        <taxon>Microvirga</taxon>
    </lineage>
</organism>
<keyword evidence="4" id="KW-1185">Reference proteome</keyword>
<feature type="compositionally biased region" description="Polar residues" evidence="1">
    <location>
        <begin position="253"/>
        <end position="265"/>
    </location>
</feature>
<feature type="signal peptide" evidence="2">
    <location>
        <begin position="1"/>
        <end position="22"/>
    </location>
</feature>
<feature type="compositionally biased region" description="Low complexity" evidence="1">
    <location>
        <begin position="227"/>
        <end position="242"/>
    </location>
</feature>
<dbReference type="EMBL" id="JAEQMY010000029">
    <property type="protein sequence ID" value="MBL0405850.1"/>
    <property type="molecule type" value="Genomic_DNA"/>
</dbReference>
<feature type="chain" id="PRO_5037841783" evidence="2">
    <location>
        <begin position="23"/>
        <end position="281"/>
    </location>
</feature>
<comment type="caution">
    <text evidence="3">The sequence shown here is derived from an EMBL/GenBank/DDBJ whole genome shotgun (WGS) entry which is preliminary data.</text>
</comment>
<dbReference type="Proteomes" id="UP000605848">
    <property type="component" value="Unassembled WGS sequence"/>
</dbReference>
<evidence type="ECO:0000256" key="1">
    <source>
        <dbReference type="SAM" id="MobiDB-lite"/>
    </source>
</evidence>
<keyword evidence="2" id="KW-0732">Signal</keyword>
<gene>
    <name evidence="3" type="ORF">JKG68_17965</name>
</gene>
<dbReference type="RefSeq" id="WP_202062289.1">
    <property type="nucleotide sequence ID" value="NZ_JAEQMY010000029.1"/>
</dbReference>
<sequence length="281" mass="28846">MSAIILGRAPVLALALGCAACASVPAPDTIRHVTVREIVSQVKCEIAAGIRTAGPGAEARRRVKGWAAKSALQLKGDQLASAGGSFGVTPLAPAPSFNLAFGSGEGFTETSEITFTDDLDTMGNPTCPNGSVEPTPGNNLGLASWLGESLNAFGPGNRTEFRQLGRTIVFTATSDMSGGIAFAVAPASLSLNAARKRSDTHTLTVALAEQAGPTIYHVRVVGGAAPAAPRGAAPPGQIGRGAISREAPGRSRFLSTPPGTIPQGTIENLNRMLDRQLQKLQ</sequence>
<evidence type="ECO:0000313" key="3">
    <source>
        <dbReference type="EMBL" id="MBL0405850.1"/>
    </source>
</evidence>
<accession>A0A936ZDI4</accession>
<feature type="region of interest" description="Disordered" evidence="1">
    <location>
        <begin position="227"/>
        <end position="265"/>
    </location>
</feature>
<proteinExistence type="predicted"/>
<evidence type="ECO:0000313" key="4">
    <source>
        <dbReference type="Proteomes" id="UP000605848"/>
    </source>
</evidence>
<protein>
    <submittedName>
        <fullName evidence="3">Uncharacterized protein</fullName>
    </submittedName>
</protein>
<dbReference type="AlphaFoldDB" id="A0A936ZDI4"/>